<accession>A0A5R9E0R8</accession>
<dbReference type="OrthoDB" id="9794429at2"/>
<dbReference type="EC" id="2.8.1.12" evidence="3"/>
<evidence type="ECO:0000256" key="11">
    <source>
        <dbReference type="ARBA" id="ARBA00078352"/>
    </source>
</evidence>
<comment type="subunit">
    <text evidence="7">Heterotetramer of 2 MoaD subunits and 2 MoaE subunits. Also stable as homodimer. The enzyme changes between these two forms during catalysis.</text>
</comment>
<comment type="pathway">
    <text evidence="1">Cofactor biosynthesis; molybdopterin biosynthesis.</text>
</comment>
<dbReference type="PANTHER" id="PTHR23404">
    <property type="entry name" value="MOLYBDOPTERIN SYNTHASE RELATED"/>
    <property type="match status" value="1"/>
</dbReference>
<evidence type="ECO:0000256" key="8">
    <source>
        <dbReference type="ARBA" id="ARBA00049878"/>
    </source>
</evidence>
<dbReference type="CDD" id="cd00754">
    <property type="entry name" value="Ubl_MoaD"/>
    <property type="match status" value="1"/>
</dbReference>
<comment type="function">
    <text evidence="6">Converts molybdopterin precursor Z into molybdopterin. This requires the incorporation of two sulfur atoms into precursor Z to generate a dithiolene group. The sulfur is provided by MoaD.</text>
</comment>
<comment type="catalytic activity">
    <reaction evidence="8">
        <text>2 [molybdopterin-synthase sulfur-carrier protein]-C-terminal-Gly-aminoethanethioate + cyclic pyranopterin phosphate + H2O = molybdopterin + 2 [molybdopterin-synthase sulfur-carrier protein]-C-terminal Gly-Gly + 2 H(+)</text>
        <dbReference type="Rhea" id="RHEA:26333"/>
        <dbReference type="Rhea" id="RHEA-COMP:12202"/>
        <dbReference type="Rhea" id="RHEA-COMP:19907"/>
        <dbReference type="ChEBI" id="CHEBI:15377"/>
        <dbReference type="ChEBI" id="CHEBI:15378"/>
        <dbReference type="ChEBI" id="CHEBI:58698"/>
        <dbReference type="ChEBI" id="CHEBI:59648"/>
        <dbReference type="ChEBI" id="CHEBI:90778"/>
        <dbReference type="ChEBI" id="CHEBI:232372"/>
        <dbReference type="EC" id="2.8.1.12"/>
    </reaction>
</comment>
<dbReference type="InterPro" id="IPR003749">
    <property type="entry name" value="ThiS/MoaD-like"/>
</dbReference>
<evidence type="ECO:0000256" key="5">
    <source>
        <dbReference type="ARBA" id="ARBA00023150"/>
    </source>
</evidence>
<evidence type="ECO:0000256" key="4">
    <source>
        <dbReference type="ARBA" id="ARBA00022679"/>
    </source>
</evidence>
<organism evidence="14 15">
    <name type="scientific">Streptomyces marianii</name>
    <dbReference type="NCBI Taxonomy" id="1817406"/>
    <lineage>
        <taxon>Bacteria</taxon>
        <taxon>Bacillati</taxon>
        <taxon>Actinomycetota</taxon>
        <taxon>Actinomycetes</taxon>
        <taxon>Kitasatosporales</taxon>
        <taxon>Streptomycetaceae</taxon>
        <taxon>Streptomyces</taxon>
    </lineage>
</organism>
<dbReference type="AlphaFoldDB" id="A0A5R9E0R8"/>
<proteinExistence type="inferred from homology"/>
<keyword evidence="4" id="KW-0808">Transferase</keyword>
<dbReference type="Gene3D" id="3.90.1170.40">
    <property type="entry name" value="Molybdopterin biosynthesis MoaE subunit"/>
    <property type="match status" value="1"/>
</dbReference>
<dbReference type="FunFam" id="3.90.1170.40:FF:000004">
    <property type="entry name" value="Molybdopterin biosynthesis protein MoeE"/>
    <property type="match status" value="1"/>
</dbReference>
<protein>
    <recommendedName>
        <fullName evidence="9">Molybdopterin synthase catalytic subunit 1</fullName>
        <ecNumber evidence="3">2.8.1.12</ecNumber>
    </recommendedName>
    <alternativeName>
        <fullName evidence="13">MPT synthase subunit 2 1</fullName>
    </alternativeName>
    <alternativeName>
        <fullName evidence="10">Molybdenum cofactor biosynthesis protein E 1</fullName>
    </alternativeName>
    <alternativeName>
        <fullName evidence="11">Molybdopterin-converting factor large subunit 1</fullName>
    </alternativeName>
    <alternativeName>
        <fullName evidence="12">Molybdopterin-converting factor subunit 2 1</fullName>
    </alternativeName>
</protein>
<evidence type="ECO:0000256" key="1">
    <source>
        <dbReference type="ARBA" id="ARBA00005046"/>
    </source>
</evidence>
<evidence type="ECO:0000256" key="2">
    <source>
        <dbReference type="ARBA" id="ARBA00005426"/>
    </source>
</evidence>
<evidence type="ECO:0000256" key="3">
    <source>
        <dbReference type="ARBA" id="ARBA00011950"/>
    </source>
</evidence>
<dbReference type="InterPro" id="IPR016155">
    <property type="entry name" value="Mopterin_synth/thiamin_S_b"/>
</dbReference>
<dbReference type="SUPFAM" id="SSF54690">
    <property type="entry name" value="Molybdopterin synthase subunit MoaE"/>
    <property type="match status" value="1"/>
</dbReference>
<dbReference type="GO" id="GO:0030366">
    <property type="term" value="F:molybdopterin synthase activity"/>
    <property type="evidence" value="ECO:0007669"/>
    <property type="project" value="UniProtKB-EC"/>
</dbReference>
<name>A0A5R9E0R8_9ACTN</name>
<dbReference type="SUPFAM" id="SSF54285">
    <property type="entry name" value="MoaD/ThiS"/>
    <property type="match status" value="1"/>
</dbReference>
<dbReference type="Proteomes" id="UP000305921">
    <property type="component" value="Unassembled WGS sequence"/>
</dbReference>
<dbReference type="RefSeq" id="WP_138051346.1">
    <property type="nucleotide sequence ID" value="NZ_VAWE01000001.1"/>
</dbReference>
<dbReference type="Pfam" id="PF02597">
    <property type="entry name" value="ThiS"/>
    <property type="match status" value="1"/>
</dbReference>
<sequence>MGTDVQVLYFGVLREMYVQAREERFSLAAGATVADLVEQIGARHPRFVPIRDRIKIAVNEEFALDGQVLNVGDTVALIPPIAGGSDRYCVVTDEPLRIDPLVDAVSGPGQGALVVFVGAVRDEHDGHEVTELHYEAYPAMALRALNSIIDRCEQSAPGVRVAVSHRTGALQIGDAAVVLAASAPHRSEAFTAARRCIELLKEEVPIWKKEFSSDGATWLGLRP</sequence>
<evidence type="ECO:0000256" key="10">
    <source>
        <dbReference type="ARBA" id="ARBA00076955"/>
    </source>
</evidence>
<comment type="caution">
    <text evidence="14">The sequence shown here is derived from an EMBL/GenBank/DDBJ whole genome shotgun (WGS) entry which is preliminary data.</text>
</comment>
<comment type="similarity">
    <text evidence="2">Belongs to the MoaE family.</text>
</comment>
<keyword evidence="15" id="KW-1185">Reference proteome</keyword>
<dbReference type="InterPro" id="IPR003448">
    <property type="entry name" value="Mopterin_biosynth_MoaE"/>
</dbReference>
<evidence type="ECO:0000256" key="6">
    <source>
        <dbReference type="ARBA" id="ARBA00025448"/>
    </source>
</evidence>
<keyword evidence="5" id="KW-0501">Molybdenum cofactor biosynthesis</keyword>
<reference evidence="14 15" key="1">
    <citation type="submission" date="2019-05" db="EMBL/GenBank/DDBJ databases">
        <title>Streptomyces marianii sp. nov., a novel marine actinomycete from southern coast of India.</title>
        <authorList>
            <person name="Iniyan A.M."/>
            <person name="Wink J."/>
            <person name="Ramprasad E."/>
            <person name="Ramana C.V."/>
            <person name="Bunk B."/>
            <person name="Sproer C."/>
            <person name="Joseph F.-J.R.S."/>
            <person name="Vincent S.G.P."/>
        </authorList>
    </citation>
    <scope>NUCLEOTIDE SEQUENCE [LARGE SCALE GENOMIC DNA]</scope>
    <source>
        <strain evidence="14 15">ICN19</strain>
    </source>
</reference>
<dbReference type="CDD" id="cd00756">
    <property type="entry name" value="MoaE"/>
    <property type="match status" value="1"/>
</dbReference>
<evidence type="ECO:0000313" key="15">
    <source>
        <dbReference type="Proteomes" id="UP000305921"/>
    </source>
</evidence>
<evidence type="ECO:0000256" key="12">
    <source>
        <dbReference type="ARBA" id="ARBA00080680"/>
    </source>
</evidence>
<dbReference type="InterPro" id="IPR036563">
    <property type="entry name" value="MoaE_sf"/>
</dbReference>
<evidence type="ECO:0000313" key="14">
    <source>
        <dbReference type="EMBL" id="TLQ41934.1"/>
    </source>
</evidence>
<dbReference type="GO" id="GO:0006777">
    <property type="term" value="P:Mo-molybdopterin cofactor biosynthetic process"/>
    <property type="evidence" value="ECO:0007669"/>
    <property type="project" value="UniProtKB-KW"/>
</dbReference>
<evidence type="ECO:0000256" key="13">
    <source>
        <dbReference type="ARBA" id="ARBA00080739"/>
    </source>
</evidence>
<evidence type="ECO:0000256" key="9">
    <source>
        <dbReference type="ARBA" id="ARBA00072424"/>
    </source>
</evidence>
<gene>
    <name evidence="14" type="ORF">FEF34_00305</name>
</gene>
<dbReference type="EMBL" id="VAWE01000001">
    <property type="protein sequence ID" value="TLQ41934.1"/>
    <property type="molecule type" value="Genomic_DNA"/>
</dbReference>
<dbReference type="Gene3D" id="3.10.20.30">
    <property type="match status" value="1"/>
</dbReference>
<dbReference type="InterPro" id="IPR012675">
    <property type="entry name" value="Beta-grasp_dom_sf"/>
</dbReference>
<dbReference type="Pfam" id="PF02391">
    <property type="entry name" value="MoaE"/>
    <property type="match status" value="1"/>
</dbReference>
<evidence type="ECO:0000256" key="7">
    <source>
        <dbReference type="ARBA" id="ARBA00026066"/>
    </source>
</evidence>